<dbReference type="InterPro" id="IPR000587">
    <property type="entry name" value="Creatinase_N"/>
</dbReference>
<reference evidence="3 4" key="1">
    <citation type="submission" date="2014-03" db="EMBL/GenBank/DDBJ databases">
        <title>The draft genome sequence of Thioclava dalianensis DLFJ1-1.</title>
        <authorList>
            <person name="Lai Q."/>
            <person name="Shao Z."/>
        </authorList>
    </citation>
    <scope>NUCLEOTIDE SEQUENCE [LARGE SCALE GENOMIC DNA]</scope>
    <source>
        <strain evidence="3 4">DLFJ1-1</strain>
    </source>
</reference>
<dbReference type="SUPFAM" id="SSF53092">
    <property type="entry name" value="Creatinase/prolidase N-terminal domain"/>
    <property type="match status" value="1"/>
</dbReference>
<dbReference type="AlphaFoldDB" id="A0A074THC2"/>
<dbReference type="InterPro" id="IPR036005">
    <property type="entry name" value="Creatinase/aminopeptidase-like"/>
</dbReference>
<accession>A0A074THC2</accession>
<dbReference type="STRING" id="1185766.SAMN05216224_103158"/>
<protein>
    <submittedName>
        <fullName evidence="3">X-Pro dipeptidase</fullName>
    </submittedName>
</protein>
<feature type="domain" description="Creatinase N-terminal" evidence="2">
    <location>
        <begin position="16"/>
        <end position="160"/>
    </location>
</feature>
<dbReference type="PANTHER" id="PTHR46112">
    <property type="entry name" value="AMINOPEPTIDASE"/>
    <property type="match status" value="1"/>
</dbReference>
<dbReference type="eggNOG" id="COG0006">
    <property type="taxonomic scope" value="Bacteria"/>
</dbReference>
<dbReference type="InterPro" id="IPR029149">
    <property type="entry name" value="Creatin/AminoP/Spt16_N"/>
</dbReference>
<gene>
    <name evidence="3" type="ORF">DL1_10680</name>
</gene>
<comment type="caution">
    <text evidence="3">The sequence shown here is derived from an EMBL/GenBank/DDBJ whole genome shotgun (WGS) entry which is preliminary data.</text>
</comment>
<dbReference type="Proteomes" id="UP000027725">
    <property type="component" value="Unassembled WGS sequence"/>
</dbReference>
<dbReference type="CDD" id="cd01066">
    <property type="entry name" value="APP_MetAP"/>
    <property type="match status" value="1"/>
</dbReference>
<sequence>MPILKPPFSKPEYDRRIALTRAEMARAGIDVLFITNPSNQFWLTGYDGWSFYVHQGVILTHEGAPFWWGRQQDGNGARRTVWMEDDQILTYADRYIQSPDSHAMEDLASHLRIMGFGEARIGVEMETYFFTARAGRVLEAGLPDASLIDASTLVNWQRLIKSDEELAFMRRAARISELVIARAVELAEPGMRKHDLVGELYKTAVQGEEDSWGDYPAIVPLLPSGADASAPHLTWNGEALKSGEATFIEQSGCYRRYHAPLCRTIFLGTPPQEMLDASEAITAGLAAGIEVARAGNRACDIARALEWELSKMGITKDNRCGYAVGLSYPPDWGEHTVSLRASDETILEPGMTFHFMPGLWMDDWGIETTETILIREDGPAEPLCTIPRQLFVKD</sequence>
<evidence type="ECO:0000313" key="4">
    <source>
        <dbReference type="Proteomes" id="UP000027725"/>
    </source>
</evidence>
<evidence type="ECO:0000259" key="2">
    <source>
        <dbReference type="Pfam" id="PF01321"/>
    </source>
</evidence>
<dbReference type="OrthoDB" id="9761809at2"/>
<keyword evidence="4" id="KW-1185">Reference proteome</keyword>
<dbReference type="InterPro" id="IPR000994">
    <property type="entry name" value="Pept_M24"/>
</dbReference>
<evidence type="ECO:0000259" key="1">
    <source>
        <dbReference type="Pfam" id="PF00557"/>
    </source>
</evidence>
<dbReference type="RefSeq" id="WP_038062617.1">
    <property type="nucleotide sequence ID" value="NZ_FOVB01000003.1"/>
</dbReference>
<dbReference type="Pfam" id="PF01321">
    <property type="entry name" value="Creatinase_N"/>
    <property type="match status" value="1"/>
</dbReference>
<feature type="domain" description="Peptidase M24" evidence="1">
    <location>
        <begin position="168"/>
        <end position="376"/>
    </location>
</feature>
<organism evidence="3 4">
    <name type="scientific">Thioclava dalianensis</name>
    <dbReference type="NCBI Taxonomy" id="1185766"/>
    <lineage>
        <taxon>Bacteria</taxon>
        <taxon>Pseudomonadati</taxon>
        <taxon>Pseudomonadota</taxon>
        <taxon>Alphaproteobacteria</taxon>
        <taxon>Rhodobacterales</taxon>
        <taxon>Paracoccaceae</taxon>
        <taxon>Thioclava</taxon>
    </lineage>
</organism>
<name>A0A074THC2_9RHOB</name>
<evidence type="ECO:0000313" key="3">
    <source>
        <dbReference type="EMBL" id="KEP71106.1"/>
    </source>
</evidence>
<proteinExistence type="predicted"/>
<dbReference type="EMBL" id="JHEH01000003">
    <property type="protein sequence ID" value="KEP71106.1"/>
    <property type="molecule type" value="Genomic_DNA"/>
</dbReference>
<dbReference type="Gene3D" id="3.90.230.10">
    <property type="entry name" value="Creatinase/methionine aminopeptidase superfamily"/>
    <property type="match status" value="1"/>
</dbReference>
<dbReference type="InterPro" id="IPR050659">
    <property type="entry name" value="Peptidase_M24B"/>
</dbReference>
<dbReference type="Pfam" id="PF00557">
    <property type="entry name" value="Peptidase_M24"/>
    <property type="match status" value="1"/>
</dbReference>
<dbReference type="Gene3D" id="3.40.350.10">
    <property type="entry name" value="Creatinase/prolidase N-terminal domain"/>
    <property type="match status" value="1"/>
</dbReference>
<dbReference type="SUPFAM" id="SSF55920">
    <property type="entry name" value="Creatinase/aminopeptidase"/>
    <property type="match status" value="1"/>
</dbReference>
<dbReference type="PANTHER" id="PTHR46112:SF2">
    <property type="entry name" value="XAA-PRO AMINOPEPTIDASE P-RELATED"/>
    <property type="match status" value="1"/>
</dbReference>